<dbReference type="Pfam" id="PF13155">
    <property type="entry name" value="Toprim_2"/>
    <property type="match status" value="1"/>
</dbReference>
<sequence length="847" mass="96839">MDIHTNYAHPDQLNLLHFFNKHQVKYLIFGDFAINTFEKGRPITHIKLWIDTTPKNIERLNQALKEANPNRLYTKLPTSIPLRNVSKRILSVGSPNFKVELYPCIAGFRADDFLNTYQQHITGKATAWGEQSPSQIISLPQLNIHQLYASILQSTSSRKLWDSTALEKVAESNKLDIRNIYQIQNGLPPKITKIAHVEPSSKRDFDWLRKELDIEIVLQHYGYSLDAEKTSKNGVWRIYKTGIKGDKQRLAVCNIAGKYRYKGFCDLNDLGKPYKDAQGNWKRSEGFKGDSIQFIHRMENENWKSTFAVVDQILGDTQYQHKVAKLAPLREVSESYFLKDTTLREADLKETYTPILLKDNRYLLNRAINIPTLSHPAFVSKILNVGLKQLAYELIEPLVLNNTKGKNVVLSKGTLLFTKEQLQSNDQEDRFFFTKLDGQINRFSLNEVFIDKYLNRLKSKDLVFQNTAFPLFAIDGNLASLDIRNDKFKQFPSIERREALWLSNAHFRLTTQYQHVPINTLGTLYRNLSNNEIYFCYLDQANLSTQLSIPSNKVAELFEPISANRLVLCESPIDALSFAQLNPETADERRLYIATCGTPAKHQMEHIQHILNRNPLAEVVIAQDGDNAGIRFAINYLGLKHPSEQQDFNLTPYITYSAPPIGIQSVQQLIGSSNQKIENDGHLPTKDDNFIKGQNHLRLEISHKLQGSTLQSLEQQHEKYINDLTASLNKFVTKEGNEFKAKASQLSHLQTPSKDKLCTHVVISFPNDTNMLIRALNRLSDSINQKQSHPLFLISRPSRTQKDFNEILQQRNGEKLPDSSLLKLSPRPHANLNLSQNPAKAQSKLAI</sequence>
<dbReference type="SUPFAM" id="SSF56731">
    <property type="entry name" value="DNA primase core"/>
    <property type="match status" value="1"/>
</dbReference>
<name>A0A7W5ZRJ4_9BACT</name>
<evidence type="ECO:0000313" key="4">
    <source>
        <dbReference type="Proteomes" id="UP000541352"/>
    </source>
</evidence>
<protein>
    <recommendedName>
        <fullName evidence="2">Toprim domain-containing protein</fullName>
    </recommendedName>
</protein>
<dbReference type="EMBL" id="JACIBY010000035">
    <property type="protein sequence ID" value="MBB3842358.1"/>
    <property type="molecule type" value="Genomic_DNA"/>
</dbReference>
<evidence type="ECO:0000259" key="2">
    <source>
        <dbReference type="SMART" id="SM00493"/>
    </source>
</evidence>
<evidence type="ECO:0000256" key="1">
    <source>
        <dbReference type="SAM" id="MobiDB-lite"/>
    </source>
</evidence>
<reference evidence="3 4" key="1">
    <citation type="submission" date="2020-08" db="EMBL/GenBank/DDBJ databases">
        <title>Genomic Encyclopedia of Type Strains, Phase IV (KMG-IV): sequencing the most valuable type-strain genomes for metagenomic binning, comparative biology and taxonomic classification.</title>
        <authorList>
            <person name="Goeker M."/>
        </authorList>
    </citation>
    <scope>NUCLEOTIDE SEQUENCE [LARGE SCALE GENOMIC DNA]</scope>
    <source>
        <strain evidence="3 4">DSM 17976</strain>
    </source>
</reference>
<accession>A0A7W5ZRJ4</accession>
<gene>
    <name evidence="3" type="ORF">FHS57_006389</name>
</gene>
<dbReference type="AlphaFoldDB" id="A0A7W5ZRJ4"/>
<dbReference type="Proteomes" id="UP000541352">
    <property type="component" value="Unassembled WGS sequence"/>
</dbReference>
<comment type="caution">
    <text evidence="3">The sequence shown here is derived from an EMBL/GenBank/DDBJ whole genome shotgun (WGS) entry which is preliminary data.</text>
</comment>
<dbReference type="InterPro" id="IPR006171">
    <property type="entry name" value="TOPRIM_dom"/>
</dbReference>
<dbReference type="SMART" id="SM00493">
    <property type="entry name" value="TOPRIM"/>
    <property type="match status" value="1"/>
</dbReference>
<proteinExistence type="predicted"/>
<feature type="region of interest" description="Disordered" evidence="1">
    <location>
        <begin position="826"/>
        <end position="847"/>
    </location>
</feature>
<dbReference type="CDD" id="cd00188">
    <property type="entry name" value="TOPRIM"/>
    <property type="match status" value="1"/>
</dbReference>
<dbReference type="Gene3D" id="3.40.1360.10">
    <property type="match status" value="1"/>
</dbReference>
<dbReference type="RefSeq" id="WP_183980679.1">
    <property type="nucleotide sequence ID" value="NZ_JACIBY010000035.1"/>
</dbReference>
<keyword evidence="4" id="KW-1185">Reference proteome</keyword>
<organism evidence="3 4">
    <name type="scientific">Runella defluvii</name>
    <dbReference type="NCBI Taxonomy" id="370973"/>
    <lineage>
        <taxon>Bacteria</taxon>
        <taxon>Pseudomonadati</taxon>
        <taxon>Bacteroidota</taxon>
        <taxon>Cytophagia</taxon>
        <taxon>Cytophagales</taxon>
        <taxon>Spirosomataceae</taxon>
        <taxon>Runella</taxon>
    </lineage>
</organism>
<feature type="domain" description="Toprim" evidence="2">
    <location>
        <begin position="564"/>
        <end position="642"/>
    </location>
</feature>
<evidence type="ECO:0000313" key="3">
    <source>
        <dbReference type="EMBL" id="MBB3842358.1"/>
    </source>
</evidence>